<dbReference type="AlphaFoldDB" id="A0A7G2CKF3"/>
<evidence type="ECO:0000313" key="2">
    <source>
        <dbReference type="EMBL" id="CAD2220370.1"/>
    </source>
</evidence>
<accession>A0A7G2CKF3</accession>
<evidence type="ECO:0000313" key="3">
    <source>
        <dbReference type="Proteomes" id="UP000515908"/>
    </source>
</evidence>
<proteinExistence type="predicted"/>
<name>A0A7G2CKF3_9TRYP</name>
<feature type="region of interest" description="Disordered" evidence="1">
    <location>
        <begin position="383"/>
        <end position="445"/>
    </location>
</feature>
<reference evidence="2 3" key="1">
    <citation type="submission" date="2020-08" db="EMBL/GenBank/DDBJ databases">
        <authorList>
            <person name="Newling K."/>
            <person name="Davey J."/>
            <person name="Forrester S."/>
        </authorList>
    </citation>
    <scope>NUCLEOTIDE SEQUENCE [LARGE SCALE GENOMIC DNA]</scope>
    <source>
        <strain evidence="3">Crithidia deanei Carvalho (ATCC PRA-265)</strain>
    </source>
</reference>
<gene>
    <name evidence="2" type="ORF">ADEAN_000788500</name>
</gene>
<organism evidence="2 3">
    <name type="scientific">Angomonas deanei</name>
    <dbReference type="NCBI Taxonomy" id="59799"/>
    <lineage>
        <taxon>Eukaryota</taxon>
        <taxon>Discoba</taxon>
        <taxon>Euglenozoa</taxon>
        <taxon>Kinetoplastea</taxon>
        <taxon>Metakinetoplastina</taxon>
        <taxon>Trypanosomatida</taxon>
        <taxon>Trypanosomatidae</taxon>
        <taxon>Strigomonadinae</taxon>
        <taxon>Angomonas</taxon>
    </lineage>
</organism>
<dbReference type="EMBL" id="LR877161">
    <property type="protein sequence ID" value="CAD2220370.1"/>
    <property type="molecule type" value="Genomic_DNA"/>
</dbReference>
<dbReference type="VEuPathDB" id="TriTrypDB:ADEAN_000788500"/>
<dbReference type="Proteomes" id="UP000515908">
    <property type="component" value="Chromosome 17"/>
</dbReference>
<evidence type="ECO:0000256" key="1">
    <source>
        <dbReference type="SAM" id="MobiDB-lite"/>
    </source>
</evidence>
<sequence>MQAAAPAAPQPQQQEEARLRVEALHYVSSVLGGFPENIQHIMNTLFHDAGQRYGGDPHQQAQWIWNALGFRGSFRSLGGGTQERLARGAVVTGCQYLAAQQQQKEELNLLIGALHYVSGELDTYHPETRETMRSLFAKAQQMPDSDLGQQAQWIWDQLGFHGSFRAPDEVTRRQLVRDAVERGCQIYRKLQEEEEARLRLEALDMVYREMHTFPEDVQETMRSLIATAQKMSCGDLCQKAQWIWNALGFQGSFRAPDEETQRQIIRDAVEKGCLYRDQQEETRLMLDAFLSLWSALYTFPEEARTFLVYLFRASRERYPTQQDRQARWMWRQLYFGGSFIEVEEKQHVYDTVWQGVSHYVDMEKLLDILERMELEEQQPVATRYTFQRRGEDLQQKRTRAGAGGPTRKAPHLAPRTDAKRHQKRAREDDEEHTADAESEGPQSRSFFSTCIHAVLNYFTHPKKQTTTTKRKNKKNKKTTQIRKTKLVVYGTA</sequence>
<protein>
    <submittedName>
        <fullName evidence="2">Uncharacterized protein</fullName>
    </submittedName>
</protein>
<keyword evidence="3" id="KW-1185">Reference proteome</keyword>
<feature type="compositionally biased region" description="Acidic residues" evidence="1">
    <location>
        <begin position="428"/>
        <end position="438"/>
    </location>
</feature>